<dbReference type="Gene3D" id="3.20.20.70">
    <property type="entry name" value="Aldolase class I"/>
    <property type="match status" value="1"/>
</dbReference>
<dbReference type="InterPro" id="IPR013785">
    <property type="entry name" value="Aldolase_TIM"/>
</dbReference>
<keyword evidence="1" id="KW-0004">4Fe-4S</keyword>
<evidence type="ECO:0000256" key="5">
    <source>
        <dbReference type="ARBA" id="ARBA00023014"/>
    </source>
</evidence>
<dbReference type="RefSeq" id="WP_084235704.1">
    <property type="nucleotide sequence ID" value="NZ_FWXW01000015.1"/>
</dbReference>
<dbReference type="PANTHER" id="PTHR42836">
    <property type="entry name" value="7-CARBOXY-7-DEAZAGUANINE SYNTHASE"/>
    <property type="match status" value="1"/>
</dbReference>
<keyword evidence="3" id="KW-0479">Metal-binding</keyword>
<evidence type="ECO:0000256" key="2">
    <source>
        <dbReference type="ARBA" id="ARBA00022691"/>
    </source>
</evidence>
<evidence type="ECO:0000256" key="4">
    <source>
        <dbReference type="ARBA" id="ARBA00023004"/>
    </source>
</evidence>
<dbReference type="PROSITE" id="PS51918">
    <property type="entry name" value="RADICAL_SAM"/>
    <property type="match status" value="1"/>
</dbReference>
<evidence type="ECO:0000313" key="8">
    <source>
        <dbReference type="Proteomes" id="UP000192790"/>
    </source>
</evidence>
<keyword evidence="5" id="KW-0411">Iron-sulfur</keyword>
<evidence type="ECO:0000256" key="3">
    <source>
        <dbReference type="ARBA" id="ARBA00022723"/>
    </source>
</evidence>
<name>A0A1W2CZT9_9FIRM</name>
<feature type="domain" description="Radical SAM core" evidence="6">
    <location>
        <begin position="5"/>
        <end position="200"/>
    </location>
</feature>
<proteinExistence type="predicted"/>
<dbReference type="InterPro" id="IPR023821">
    <property type="entry name" value="rSAM_TatD-assoc"/>
</dbReference>
<dbReference type="InterPro" id="IPR058240">
    <property type="entry name" value="rSAM_sf"/>
</dbReference>
<keyword evidence="8" id="KW-1185">Reference proteome</keyword>
<dbReference type="GO" id="GO:0046872">
    <property type="term" value="F:metal ion binding"/>
    <property type="evidence" value="ECO:0007669"/>
    <property type="project" value="UniProtKB-KW"/>
</dbReference>
<evidence type="ECO:0000259" key="6">
    <source>
        <dbReference type="PROSITE" id="PS51918"/>
    </source>
</evidence>
<dbReference type="NCBIfam" id="TIGR04038">
    <property type="entry name" value="tatD_link_rSAM"/>
    <property type="match status" value="1"/>
</dbReference>
<dbReference type="PANTHER" id="PTHR42836:SF1">
    <property type="entry name" value="7-CARBOXY-7-DEAZAGUANINE SYNTHASE"/>
    <property type="match status" value="1"/>
</dbReference>
<dbReference type="AlphaFoldDB" id="A0A1W2CZT9"/>
<gene>
    <name evidence="7" type="ORF">SAMN02745168_0299</name>
</gene>
<reference evidence="7 8" key="1">
    <citation type="submission" date="2017-04" db="EMBL/GenBank/DDBJ databases">
        <authorList>
            <person name="Afonso C.L."/>
            <person name="Miller P.J."/>
            <person name="Scott M.A."/>
            <person name="Spackman E."/>
            <person name="Goraichik I."/>
            <person name="Dimitrov K.M."/>
            <person name="Suarez D.L."/>
            <person name="Swayne D.E."/>
        </authorList>
    </citation>
    <scope>NUCLEOTIDE SEQUENCE [LARGE SCALE GENOMIC DNA]</scope>
    <source>
        <strain evidence="7 8">DSM 12816</strain>
    </source>
</reference>
<sequence length="200" mass="22617">MTITYEFGDNLYVNTTNRCTCACEFCLRSYGDTVGNSDSLWLKQEPSREEILADIEARDLSRYPELVFCGYGEPTYRLPDILWVCDRLKEKYPIPIRMDTNGHGSVINGQNIAPLLKGRIDKLSVSLNAATPEAYVRRCHPAGGEAAYQAMLDFTKEAVKYVPFVQMTVISNIPKDEIEACRRIAEGLGAKFRVREFIES</sequence>
<evidence type="ECO:0000313" key="7">
    <source>
        <dbReference type="EMBL" id="SMC90819.1"/>
    </source>
</evidence>
<evidence type="ECO:0000256" key="1">
    <source>
        <dbReference type="ARBA" id="ARBA00022485"/>
    </source>
</evidence>
<dbReference type="SFLD" id="SFLDG01111">
    <property type="entry name" value="Uncharacterised_Radical_SAM_Su"/>
    <property type="match status" value="1"/>
</dbReference>
<keyword evidence="4" id="KW-0408">Iron</keyword>
<accession>A0A1W2CZT9</accession>
<dbReference type="STRING" id="1122930.SAMN02745168_0299"/>
<dbReference type="GO" id="GO:0051539">
    <property type="term" value="F:4 iron, 4 sulfur cluster binding"/>
    <property type="evidence" value="ECO:0007669"/>
    <property type="project" value="UniProtKB-KW"/>
</dbReference>
<organism evidence="7 8">
    <name type="scientific">Papillibacter cinnamivorans DSM 12816</name>
    <dbReference type="NCBI Taxonomy" id="1122930"/>
    <lineage>
        <taxon>Bacteria</taxon>
        <taxon>Bacillati</taxon>
        <taxon>Bacillota</taxon>
        <taxon>Clostridia</taxon>
        <taxon>Eubacteriales</taxon>
        <taxon>Oscillospiraceae</taxon>
        <taxon>Papillibacter</taxon>
    </lineage>
</organism>
<dbReference type="GO" id="GO:0003824">
    <property type="term" value="F:catalytic activity"/>
    <property type="evidence" value="ECO:0007669"/>
    <property type="project" value="InterPro"/>
</dbReference>
<dbReference type="SUPFAM" id="SSF102114">
    <property type="entry name" value="Radical SAM enzymes"/>
    <property type="match status" value="1"/>
</dbReference>
<dbReference type="EMBL" id="FWXW01000015">
    <property type="protein sequence ID" value="SMC90819.1"/>
    <property type="molecule type" value="Genomic_DNA"/>
</dbReference>
<dbReference type="SFLD" id="SFLDS00029">
    <property type="entry name" value="Radical_SAM"/>
    <property type="match status" value="1"/>
</dbReference>
<dbReference type="Pfam" id="PF04055">
    <property type="entry name" value="Radical_SAM"/>
    <property type="match status" value="1"/>
</dbReference>
<dbReference type="InterPro" id="IPR007197">
    <property type="entry name" value="rSAM"/>
</dbReference>
<dbReference type="Proteomes" id="UP000192790">
    <property type="component" value="Unassembled WGS sequence"/>
</dbReference>
<protein>
    <submittedName>
        <fullName evidence="7">Radical SAM protein, TatD family-associated</fullName>
    </submittedName>
</protein>
<dbReference type="OrthoDB" id="6258756at2"/>
<keyword evidence="2" id="KW-0949">S-adenosyl-L-methionine</keyword>